<feature type="transmembrane region" description="Helical" evidence="8">
    <location>
        <begin position="382"/>
        <end position="404"/>
    </location>
</feature>
<feature type="transmembrane region" description="Helical" evidence="8">
    <location>
        <begin position="109"/>
        <end position="131"/>
    </location>
</feature>
<dbReference type="InterPro" id="IPR036259">
    <property type="entry name" value="MFS_trans_sf"/>
</dbReference>
<evidence type="ECO:0000313" key="11">
    <source>
        <dbReference type="Proteomes" id="UP000324832"/>
    </source>
</evidence>
<feature type="transmembrane region" description="Helical" evidence="8">
    <location>
        <begin position="416"/>
        <end position="435"/>
    </location>
</feature>
<reference evidence="10 11" key="1">
    <citation type="submission" date="2017-07" db="EMBL/GenBank/DDBJ databases">
        <authorList>
            <person name="Talla V."/>
            <person name="Backstrom N."/>
        </authorList>
    </citation>
    <scope>NUCLEOTIDE SEQUENCE [LARGE SCALE GENOMIC DNA]</scope>
</reference>
<dbReference type="InterPro" id="IPR050549">
    <property type="entry name" value="MFS_Trehalose_Transporter"/>
</dbReference>
<keyword evidence="11" id="KW-1185">Reference proteome</keyword>
<comment type="subcellular location">
    <subcellularLocation>
        <location evidence="1">Cell membrane</location>
        <topology evidence="1">Multi-pass membrane protein</topology>
    </subcellularLocation>
</comment>
<dbReference type="InterPro" id="IPR020846">
    <property type="entry name" value="MFS_dom"/>
</dbReference>
<keyword evidence="5 8" id="KW-0812">Transmembrane</keyword>
<evidence type="ECO:0000259" key="9">
    <source>
        <dbReference type="PROSITE" id="PS50850"/>
    </source>
</evidence>
<evidence type="ECO:0000256" key="2">
    <source>
        <dbReference type="ARBA" id="ARBA00022448"/>
    </source>
</evidence>
<evidence type="ECO:0000256" key="7">
    <source>
        <dbReference type="ARBA" id="ARBA00023136"/>
    </source>
</evidence>
<dbReference type="EMBL" id="FZQP02004444">
    <property type="protein sequence ID" value="VVC99965.1"/>
    <property type="molecule type" value="Genomic_DNA"/>
</dbReference>
<keyword evidence="7 8" id="KW-0472">Membrane</keyword>
<dbReference type="InterPro" id="IPR005828">
    <property type="entry name" value="MFS_sugar_transport-like"/>
</dbReference>
<feature type="transmembrane region" description="Helical" evidence="8">
    <location>
        <begin position="190"/>
        <end position="211"/>
    </location>
</feature>
<feature type="domain" description="Major facilitator superfamily (MFS) profile" evidence="9">
    <location>
        <begin position="37"/>
        <end position="471"/>
    </location>
</feature>
<evidence type="ECO:0000256" key="5">
    <source>
        <dbReference type="ARBA" id="ARBA00022692"/>
    </source>
</evidence>
<evidence type="ECO:0000313" key="10">
    <source>
        <dbReference type="EMBL" id="VVC99965.1"/>
    </source>
</evidence>
<feature type="transmembrane region" description="Helical" evidence="8">
    <location>
        <begin position="78"/>
        <end position="97"/>
    </location>
</feature>
<evidence type="ECO:0000256" key="4">
    <source>
        <dbReference type="ARBA" id="ARBA00022597"/>
    </source>
</evidence>
<feature type="transmembrane region" description="Helical" evidence="8">
    <location>
        <begin position="166"/>
        <end position="184"/>
    </location>
</feature>
<evidence type="ECO:0000256" key="3">
    <source>
        <dbReference type="ARBA" id="ARBA00022475"/>
    </source>
</evidence>
<dbReference type="Gene3D" id="1.20.1250.20">
    <property type="entry name" value="MFS general substrate transporter like domains"/>
    <property type="match status" value="1"/>
</dbReference>
<proteinExistence type="predicted"/>
<keyword evidence="3" id="KW-1003">Cell membrane</keyword>
<accession>A0A5E4QNN8</accession>
<sequence>MNCEKQPLLNGELKSMKKLVLFSCVGGNCGKLNQFLCSLLICIPTFSYGNSIGWMSPMTLLLQSQESPRETPLTDLEISWMASLPYIACVPGTYLMAFIGDKFGRKNACLFMSAVGTIIWILKLCSLNFWVFVVARTLVGITMAGSCVTCPTYIREISEDSIRGALGCWPSLFTAIGSLFAYIIGDLLSYNANLWIFTCIPALHFVVFLMMPESPSYLVRNGEMEKATNNLSWLRRHKTTDATIKQELDVIMKEQKKDEENKQLMLKNIVSDKILFKAFQISLMAALSRELCGAVPVLNFAGDIFNLASKEGTGLVISPNQQAMMLGVVQLCGTMLASSVVEKSGRKNLLLVTTLISGVSMCLIASWFLIRDYNIHSSAWVPVITLCLCIFCDAAGLMPLSVVITGEIFSYKYRGSVLATTMAIASVADFFQLLFFKPLANSVGVYAAFYFFGLMCLLTSLYVIVVVPETKNRPLEDIYDDLRPAKGRVNIEQRHVI</sequence>
<evidence type="ECO:0000256" key="8">
    <source>
        <dbReference type="SAM" id="Phobius"/>
    </source>
</evidence>
<dbReference type="GO" id="GO:0005886">
    <property type="term" value="C:plasma membrane"/>
    <property type="evidence" value="ECO:0007669"/>
    <property type="project" value="UniProtKB-SubCell"/>
</dbReference>
<organism evidence="10 11">
    <name type="scientific">Leptidea sinapis</name>
    <dbReference type="NCBI Taxonomy" id="189913"/>
    <lineage>
        <taxon>Eukaryota</taxon>
        <taxon>Metazoa</taxon>
        <taxon>Ecdysozoa</taxon>
        <taxon>Arthropoda</taxon>
        <taxon>Hexapoda</taxon>
        <taxon>Insecta</taxon>
        <taxon>Pterygota</taxon>
        <taxon>Neoptera</taxon>
        <taxon>Endopterygota</taxon>
        <taxon>Lepidoptera</taxon>
        <taxon>Glossata</taxon>
        <taxon>Ditrysia</taxon>
        <taxon>Papilionoidea</taxon>
        <taxon>Pieridae</taxon>
        <taxon>Dismorphiinae</taxon>
        <taxon>Leptidea</taxon>
    </lineage>
</organism>
<dbReference type="GO" id="GO:0022857">
    <property type="term" value="F:transmembrane transporter activity"/>
    <property type="evidence" value="ECO:0007669"/>
    <property type="project" value="InterPro"/>
</dbReference>
<keyword evidence="2" id="KW-0813">Transport</keyword>
<evidence type="ECO:0000256" key="6">
    <source>
        <dbReference type="ARBA" id="ARBA00022989"/>
    </source>
</evidence>
<dbReference type="PANTHER" id="PTHR48021:SF33">
    <property type="entry name" value="AT22075P-RELATED"/>
    <property type="match status" value="1"/>
</dbReference>
<name>A0A5E4QNN8_9NEOP</name>
<keyword evidence="6 8" id="KW-1133">Transmembrane helix</keyword>
<feature type="transmembrane region" description="Helical" evidence="8">
    <location>
        <begin position="447"/>
        <end position="467"/>
    </location>
</feature>
<dbReference type="AlphaFoldDB" id="A0A5E4QNN8"/>
<dbReference type="PROSITE" id="PS50850">
    <property type="entry name" value="MFS"/>
    <property type="match status" value="1"/>
</dbReference>
<dbReference type="Pfam" id="PF00083">
    <property type="entry name" value="Sugar_tr"/>
    <property type="match status" value="1"/>
</dbReference>
<evidence type="ECO:0000256" key="1">
    <source>
        <dbReference type="ARBA" id="ARBA00004651"/>
    </source>
</evidence>
<feature type="transmembrane region" description="Helical" evidence="8">
    <location>
        <begin position="349"/>
        <end position="370"/>
    </location>
</feature>
<dbReference type="FunFam" id="1.20.1250.20:FF:000218">
    <property type="entry name" value="facilitated trehalose transporter Tret1"/>
    <property type="match status" value="1"/>
</dbReference>
<protein>
    <recommendedName>
        <fullName evidence="9">Major facilitator superfamily (MFS) profile domain-containing protein</fullName>
    </recommendedName>
</protein>
<dbReference type="SUPFAM" id="SSF103473">
    <property type="entry name" value="MFS general substrate transporter"/>
    <property type="match status" value="1"/>
</dbReference>
<keyword evidence="4" id="KW-0762">Sugar transport</keyword>
<gene>
    <name evidence="10" type="ORF">LSINAPIS_LOCUS10714</name>
</gene>
<dbReference type="PANTHER" id="PTHR48021">
    <property type="match status" value="1"/>
</dbReference>
<dbReference type="Proteomes" id="UP000324832">
    <property type="component" value="Unassembled WGS sequence"/>
</dbReference>